<dbReference type="VEuPathDB" id="FungiDB:PAAG_11990"/>
<reference evidence="2 3" key="1">
    <citation type="journal article" date="2011" name="PLoS Genet.">
        <title>Comparative genomic analysis of human fungal pathogens causing paracoccidioidomycosis.</title>
        <authorList>
            <person name="Desjardins C.A."/>
            <person name="Champion M.D."/>
            <person name="Holder J.W."/>
            <person name="Muszewska A."/>
            <person name="Goldberg J."/>
            <person name="Bailao A.M."/>
            <person name="Brigido M.M."/>
            <person name="Ferreira M.E."/>
            <person name="Garcia A.M."/>
            <person name="Grynberg M."/>
            <person name="Gujja S."/>
            <person name="Heiman D.I."/>
            <person name="Henn M.R."/>
            <person name="Kodira C.D."/>
            <person name="Leon-Narvaez H."/>
            <person name="Longo L.V."/>
            <person name="Ma L.J."/>
            <person name="Malavazi I."/>
            <person name="Matsuo A.L."/>
            <person name="Morais F.V."/>
            <person name="Pereira M."/>
            <person name="Rodriguez-Brito S."/>
            <person name="Sakthikumar S."/>
            <person name="Salem-Izacc S.M."/>
            <person name="Sykes S.M."/>
            <person name="Teixeira M.M."/>
            <person name="Vallejo M.C."/>
            <person name="Walter M.E."/>
            <person name="Yandava C."/>
            <person name="Young S."/>
            <person name="Zeng Q."/>
            <person name="Zucker J."/>
            <person name="Felipe M.S."/>
            <person name="Goldman G.H."/>
            <person name="Haas B.J."/>
            <person name="McEwen J.G."/>
            <person name="Nino-Vega G."/>
            <person name="Puccia R."/>
            <person name="San-Blas G."/>
            <person name="Soares C.M."/>
            <person name="Birren B.W."/>
            <person name="Cuomo C.A."/>
        </authorList>
    </citation>
    <scope>NUCLEOTIDE SEQUENCE [LARGE SCALE GENOMIC DNA]</scope>
    <source>
        <strain evidence="3">ATCC MYA-826 / Pb01</strain>
    </source>
</reference>
<dbReference type="AlphaFoldDB" id="A0A0A2V0I4"/>
<accession>A0A0A2V0I4</accession>
<feature type="region of interest" description="Disordered" evidence="1">
    <location>
        <begin position="1"/>
        <end position="38"/>
    </location>
</feature>
<protein>
    <submittedName>
        <fullName evidence="2">Uncharacterized protein</fullName>
    </submittedName>
</protein>
<evidence type="ECO:0000313" key="2">
    <source>
        <dbReference type="EMBL" id="KGQ01311.1"/>
    </source>
</evidence>
<dbReference type="HOGENOM" id="CLU_1938786_0_0_1"/>
<dbReference type="RefSeq" id="XP_015702847.1">
    <property type="nucleotide sequence ID" value="XM_015847544.1"/>
</dbReference>
<proteinExistence type="predicted"/>
<gene>
    <name evidence="2" type="ORF">PAAG_11990</name>
</gene>
<evidence type="ECO:0000256" key="1">
    <source>
        <dbReference type="SAM" id="MobiDB-lite"/>
    </source>
</evidence>
<name>A0A0A2V0I4_PARBA</name>
<feature type="compositionally biased region" description="Polar residues" evidence="1">
    <location>
        <begin position="22"/>
        <end position="37"/>
    </location>
</feature>
<dbReference type="GeneID" id="26970794"/>
<evidence type="ECO:0000313" key="3">
    <source>
        <dbReference type="Proteomes" id="UP000002059"/>
    </source>
</evidence>
<organism evidence="2 3">
    <name type="scientific">Paracoccidioides lutzii (strain ATCC MYA-826 / Pb01)</name>
    <name type="common">Paracoccidioides brasiliensis</name>
    <dbReference type="NCBI Taxonomy" id="502779"/>
    <lineage>
        <taxon>Eukaryota</taxon>
        <taxon>Fungi</taxon>
        <taxon>Dikarya</taxon>
        <taxon>Ascomycota</taxon>
        <taxon>Pezizomycotina</taxon>
        <taxon>Eurotiomycetes</taxon>
        <taxon>Eurotiomycetidae</taxon>
        <taxon>Onygenales</taxon>
        <taxon>Ajellomycetaceae</taxon>
        <taxon>Paracoccidioides</taxon>
    </lineage>
</organism>
<keyword evidence="3" id="KW-1185">Reference proteome</keyword>
<dbReference type="Proteomes" id="UP000002059">
    <property type="component" value="Partially assembled WGS sequence"/>
</dbReference>
<dbReference type="EMBL" id="KN294004">
    <property type="protein sequence ID" value="KGQ01311.1"/>
    <property type="molecule type" value="Genomic_DNA"/>
</dbReference>
<sequence>MFSHDRFDIGSCEAPSFRAKPPTSQKRPSPTSQVNCGRNKEAQTLKTLKVGILIPCWAGRRQFTPLTDREAKGKTWTSNDTKTSVVFGRTPFKASTSHKGPTRASGLPCEEKMYKSIRLRPHMQEESQIF</sequence>
<dbReference type="KEGG" id="pbl:PAAG_11990"/>